<organism evidence="1 2">
    <name type="scientific">Thanatephorus cucumeris (strain AG1-IB / isolate 7/3/14)</name>
    <name type="common">Lettuce bottom rot fungus</name>
    <name type="synonym">Rhizoctonia solani</name>
    <dbReference type="NCBI Taxonomy" id="1108050"/>
    <lineage>
        <taxon>Eukaryota</taxon>
        <taxon>Fungi</taxon>
        <taxon>Dikarya</taxon>
        <taxon>Basidiomycota</taxon>
        <taxon>Agaricomycotina</taxon>
        <taxon>Agaricomycetes</taxon>
        <taxon>Cantharellales</taxon>
        <taxon>Ceratobasidiaceae</taxon>
        <taxon>Rhizoctonia</taxon>
        <taxon>Rhizoctonia solani AG-1</taxon>
    </lineage>
</organism>
<evidence type="ECO:0000313" key="2">
    <source>
        <dbReference type="Proteomes" id="UP000059188"/>
    </source>
</evidence>
<protein>
    <submittedName>
        <fullName evidence="1">Uncharacterized protein</fullName>
    </submittedName>
</protein>
<proteinExistence type="predicted"/>
<gene>
    <name evidence="1" type="ORF">RSOLAG1IB_08037</name>
</gene>
<name>A0A0B7FFB1_THACB</name>
<accession>A0A0B7FFB1</accession>
<dbReference type="EMBL" id="LN679123">
    <property type="protein sequence ID" value="CEL56711.1"/>
    <property type="molecule type" value="Genomic_DNA"/>
</dbReference>
<dbReference type="Proteomes" id="UP000059188">
    <property type="component" value="Unassembled WGS sequence"/>
</dbReference>
<reference evidence="1 2" key="1">
    <citation type="submission" date="2014-11" db="EMBL/GenBank/DDBJ databases">
        <authorList>
            <person name="Wibberg Daniel"/>
        </authorList>
    </citation>
    <scope>NUCLEOTIDE SEQUENCE [LARGE SCALE GENOMIC DNA]</scope>
    <source>
        <strain evidence="1">Rhizoctonia solani AG1-IB 7/3/14</strain>
    </source>
</reference>
<dbReference type="AlphaFoldDB" id="A0A0B7FFB1"/>
<keyword evidence="2" id="KW-1185">Reference proteome</keyword>
<sequence>MRYGGLRFDTLGVVTLILTDTTVDNAAMRQCVAFSYISLEAPPPVAFCLNLKDIAAAWNLKELPSLL</sequence>
<evidence type="ECO:0000313" key="1">
    <source>
        <dbReference type="EMBL" id="CEL56711.1"/>
    </source>
</evidence>